<comment type="caution">
    <text evidence="4">The sequence shown here is derived from an EMBL/GenBank/DDBJ whole genome shotgun (WGS) entry which is preliminary data.</text>
</comment>
<reference evidence="5" key="1">
    <citation type="journal article" date="2019" name="Int. J. Syst. Evol. Microbiol.">
        <title>The Global Catalogue of Microorganisms (GCM) 10K type strain sequencing project: providing services to taxonomists for standard genome sequencing and annotation.</title>
        <authorList>
            <consortium name="The Broad Institute Genomics Platform"/>
            <consortium name="The Broad Institute Genome Sequencing Center for Infectious Disease"/>
            <person name="Wu L."/>
            <person name="Ma J."/>
        </authorList>
    </citation>
    <scope>NUCLEOTIDE SEQUENCE [LARGE SCALE GENOMIC DNA]</scope>
    <source>
        <strain evidence="5">KACC 11588</strain>
    </source>
</reference>
<dbReference type="Pfam" id="PF07940">
    <property type="entry name" value="Hepar_II_III_C"/>
    <property type="match status" value="1"/>
</dbReference>
<name>A0ABW0SGE8_9RHOB</name>
<feature type="domain" description="Heparinase II/III-like C-terminal" evidence="3">
    <location>
        <begin position="309"/>
        <end position="558"/>
    </location>
</feature>
<protein>
    <submittedName>
        <fullName evidence="4">Heparinase II/III family protein</fullName>
    </submittedName>
</protein>
<evidence type="ECO:0000256" key="1">
    <source>
        <dbReference type="ARBA" id="ARBA00004196"/>
    </source>
</evidence>
<dbReference type="Proteomes" id="UP001596056">
    <property type="component" value="Unassembled WGS sequence"/>
</dbReference>
<dbReference type="InterPro" id="IPR008929">
    <property type="entry name" value="Chondroitin_lyas"/>
</dbReference>
<proteinExistence type="predicted"/>
<gene>
    <name evidence="4" type="ORF">ACFPOC_16625</name>
</gene>
<accession>A0ABW0SGE8</accession>
<feature type="region of interest" description="Disordered" evidence="2">
    <location>
        <begin position="561"/>
        <end position="584"/>
    </location>
</feature>
<evidence type="ECO:0000259" key="3">
    <source>
        <dbReference type="Pfam" id="PF07940"/>
    </source>
</evidence>
<dbReference type="Gene3D" id="2.70.98.70">
    <property type="match status" value="1"/>
</dbReference>
<evidence type="ECO:0000313" key="4">
    <source>
        <dbReference type="EMBL" id="MFC5568036.1"/>
    </source>
</evidence>
<organism evidence="4 5">
    <name type="scientific">Rubellimicrobium aerolatum</name>
    <dbReference type="NCBI Taxonomy" id="490979"/>
    <lineage>
        <taxon>Bacteria</taxon>
        <taxon>Pseudomonadati</taxon>
        <taxon>Pseudomonadota</taxon>
        <taxon>Alphaproteobacteria</taxon>
        <taxon>Rhodobacterales</taxon>
        <taxon>Roseobacteraceae</taxon>
        <taxon>Rubellimicrobium</taxon>
    </lineage>
</organism>
<feature type="compositionally biased region" description="Basic and acidic residues" evidence="2">
    <location>
        <begin position="568"/>
        <end position="577"/>
    </location>
</feature>
<comment type="subcellular location">
    <subcellularLocation>
        <location evidence="1">Cell envelope</location>
    </subcellularLocation>
</comment>
<evidence type="ECO:0000256" key="2">
    <source>
        <dbReference type="SAM" id="MobiDB-lite"/>
    </source>
</evidence>
<dbReference type="InterPro" id="IPR012480">
    <property type="entry name" value="Hepar_II_III_C"/>
</dbReference>
<keyword evidence="5" id="KW-1185">Reference proteome</keyword>
<dbReference type="EMBL" id="JBHSNA010000024">
    <property type="protein sequence ID" value="MFC5568036.1"/>
    <property type="molecule type" value="Genomic_DNA"/>
</dbReference>
<evidence type="ECO:0000313" key="5">
    <source>
        <dbReference type="Proteomes" id="UP001596056"/>
    </source>
</evidence>
<dbReference type="Gene3D" id="1.50.10.100">
    <property type="entry name" value="Chondroitin AC/alginate lyase"/>
    <property type="match status" value="1"/>
</dbReference>
<dbReference type="RefSeq" id="WP_209841501.1">
    <property type="nucleotide sequence ID" value="NZ_JAGGJP010000010.1"/>
</dbReference>
<sequence>MGRAAGWRARARGLGHRAAARLAARTGVSGPVAWPEPRVAGDPARGRLILKGRVRVGAELMDAAGRSVWDLAPGEPEAAALHGMGWLDDLLALGTAPARRLAQDWVAEWIARHGSGAGPGWTPELSAGRLIRLMGHARVLLHPPGVGEAWLARAVAAEARFLGWRWRQAAGARARVEALAALLGAGLALPGRGRLAVTALAALVAEAGRAVDAQGAVASRNPEELLEILALLVEANAALVAAGRAADPALAATVARGAPTLRALRHADGGLARFHGGDRGAEGLADRVLAAAGRPSVAVLRGTAVPRPMGFFRLAAGRTTVMVDAAAPPQGADSVAAHASTLAFELTSGRRPVVVSLGPGRGFGARWRRAARATPSHSTLALEQVSSARLGPLRPGEAGERLVAGPARVLVEAQALDDGLKVEVAQDGWRASHGLTHARTLQLSPDGRLLRGEDLLTTLTAADGAAFDAALEASSHLGLAVAVRFHLHPDAEAAPEADGRIAIRLPSGEEWLFAAGEEGDLALEPSIHLEEGRLRPRPSRQIVLGTRALRPTTRLRWTLAKGRGTPEGLRDLNPRTDWDEEDDE</sequence>